<dbReference type="InterPro" id="IPR014756">
    <property type="entry name" value="Ig_E-set"/>
</dbReference>
<dbReference type="SUPFAM" id="SSF56524">
    <property type="entry name" value="Oxidoreductase molybdopterin-binding domain"/>
    <property type="match status" value="1"/>
</dbReference>
<evidence type="ECO:0000259" key="2">
    <source>
        <dbReference type="Pfam" id="PF00174"/>
    </source>
</evidence>
<feature type="transmembrane region" description="Helical" evidence="1">
    <location>
        <begin position="36"/>
        <end position="58"/>
    </location>
</feature>
<dbReference type="RefSeq" id="WP_015236856.1">
    <property type="nucleotide sequence ID" value="NC_019793.1"/>
</dbReference>
<feature type="domain" description="Moybdenum cofactor oxidoreductase dimerisation" evidence="3">
    <location>
        <begin position="370"/>
        <end position="437"/>
    </location>
</feature>
<feature type="domain" description="Oxidoreductase molybdopterin-binding" evidence="2">
    <location>
        <begin position="196"/>
        <end position="343"/>
    </location>
</feature>
<keyword evidence="1" id="KW-0812">Transmembrane</keyword>
<dbReference type="GO" id="GO:0008482">
    <property type="term" value="F:sulfite oxidase activity"/>
    <property type="evidence" value="ECO:0007669"/>
    <property type="project" value="TreeGrafter"/>
</dbReference>
<evidence type="ECO:0000313" key="5">
    <source>
        <dbReference type="Proteomes" id="UP000010467"/>
    </source>
</evidence>
<dbReference type="InterPro" id="IPR036374">
    <property type="entry name" value="OxRdtase_Mopterin-bd_sf"/>
</dbReference>
<name>L0A3T5_DEIPD</name>
<dbReference type="EMBL" id="CP003382">
    <property type="protein sequence ID" value="AFZ68558.1"/>
    <property type="molecule type" value="Genomic_DNA"/>
</dbReference>
<dbReference type="GO" id="GO:0043546">
    <property type="term" value="F:molybdopterin cofactor binding"/>
    <property type="evidence" value="ECO:0007669"/>
    <property type="project" value="TreeGrafter"/>
</dbReference>
<feature type="transmembrane region" description="Helical" evidence="1">
    <location>
        <begin position="65"/>
        <end position="84"/>
    </location>
</feature>
<evidence type="ECO:0000313" key="4">
    <source>
        <dbReference type="EMBL" id="AFZ68558.1"/>
    </source>
</evidence>
<dbReference type="PANTHER" id="PTHR19372:SF7">
    <property type="entry name" value="SULFITE OXIDASE, MITOCHONDRIAL"/>
    <property type="match status" value="1"/>
</dbReference>
<sequence>MHTNWLAAWLTAVALSTAGFLGRAWASLTYPPQELFGVMTQFMGVPQVFQLVHSIFGLGQGGKTFAFLGVVVLWLGGVTALGMLPPVAGALALGLGLLLITPWPVALGYALAFLVFRLAIQALLRPLRFGDGTRRQVTGALVGGSALLVTAGLTGLFRTGTSPAPATIGAGGELPGDITPVKDFYYVSKNLEAFDPVVDEAKWRLKVSGLVKSPGSFSLQELRQFEARTIELTLSCISNPVGGPLLGNALWTGFTVSDLLRRVGVQGGAKYIVWRAADGYEESLPLGEAFEQDVMLVYAQNGEALTNKHGFPLRVLIPGRYGMKQPRWITEIRLTDRDVPGYWVKRGWSKTAHVELTSRIDEPAELNPSVKAGQPGTIRGIAFGGLLPVTRVEVSLDNGQTWQAARLTAPRSQHAWTLWELPWTPAPGNYQVVARAFSGQQVQKDQDKDALPEGATGWHRFIVSAS</sequence>
<protein>
    <submittedName>
        <fullName evidence="4">Sulfite oxidase-like oxidoreductase</fullName>
    </submittedName>
</protein>
<feature type="transmembrane region" description="Helical" evidence="1">
    <location>
        <begin position="137"/>
        <end position="157"/>
    </location>
</feature>
<dbReference type="PATRIC" id="fig|937777.3.peg.3123"/>
<dbReference type="Gene3D" id="2.60.40.650">
    <property type="match status" value="1"/>
</dbReference>
<dbReference type="Pfam" id="PF03404">
    <property type="entry name" value="Mo-co_dimer"/>
    <property type="match status" value="1"/>
</dbReference>
<dbReference type="AlphaFoldDB" id="L0A3T5"/>
<organism evidence="4 5">
    <name type="scientific">Deinococcus peraridilitoris (strain DSM 19664 / LMG 22246 / CIP 109416 / KR-200)</name>
    <dbReference type="NCBI Taxonomy" id="937777"/>
    <lineage>
        <taxon>Bacteria</taxon>
        <taxon>Thermotogati</taxon>
        <taxon>Deinococcota</taxon>
        <taxon>Deinococci</taxon>
        <taxon>Deinococcales</taxon>
        <taxon>Deinococcaceae</taxon>
        <taxon>Deinococcus</taxon>
    </lineage>
</organism>
<dbReference type="PANTHER" id="PTHR19372">
    <property type="entry name" value="SULFITE REDUCTASE"/>
    <property type="match status" value="1"/>
</dbReference>
<dbReference type="InterPro" id="IPR005066">
    <property type="entry name" value="MoCF_OxRdtse_dimer"/>
</dbReference>
<dbReference type="SUPFAM" id="SSF81296">
    <property type="entry name" value="E set domains"/>
    <property type="match status" value="1"/>
</dbReference>
<keyword evidence="1" id="KW-0472">Membrane</keyword>
<dbReference type="KEGG" id="dpd:Deipe_3112"/>
<dbReference type="STRING" id="937777.Deipe_3112"/>
<dbReference type="GO" id="GO:0006790">
    <property type="term" value="P:sulfur compound metabolic process"/>
    <property type="evidence" value="ECO:0007669"/>
    <property type="project" value="TreeGrafter"/>
</dbReference>
<proteinExistence type="predicted"/>
<evidence type="ECO:0000259" key="3">
    <source>
        <dbReference type="Pfam" id="PF03404"/>
    </source>
</evidence>
<dbReference type="Gene3D" id="3.90.420.10">
    <property type="entry name" value="Oxidoreductase, molybdopterin-binding domain"/>
    <property type="match status" value="1"/>
</dbReference>
<dbReference type="eggNOG" id="COG2041">
    <property type="taxonomic scope" value="Bacteria"/>
</dbReference>
<gene>
    <name evidence="4" type="ordered locus">Deipe_3112</name>
</gene>
<dbReference type="Pfam" id="PF00174">
    <property type="entry name" value="Oxidored_molyb"/>
    <property type="match status" value="1"/>
</dbReference>
<dbReference type="GO" id="GO:0020037">
    <property type="term" value="F:heme binding"/>
    <property type="evidence" value="ECO:0007669"/>
    <property type="project" value="TreeGrafter"/>
</dbReference>
<keyword evidence="1" id="KW-1133">Transmembrane helix</keyword>
<dbReference type="InterPro" id="IPR000572">
    <property type="entry name" value="OxRdtase_Mopterin-bd_dom"/>
</dbReference>
<accession>L0A3T5</accession>
<reference evidence="5" key="1">
    <citation type="submission" date="2012-03" db="EMBL/GenBank/DDBJ databases">
        <title>Complete sequence of chromosome of Deinococcus peraridilitoris DSM 19664.</title>
        <authorList>
            <person name="Lucas S."/>
            <person name="Copeland A."/>
            <person name="Lapidus A."/>
            <person name="Glavina del Rio T."/>
            <person name="Dalin E."/>
            <person name="Tice H."/>
            <person name="Bruce D."/>
            <person name="Goodwin L."/>
            <person name="Pitluck S."/>
            <person name="Peters L."/>
            <person name="Mikhailova N."/>
            <person name="Lu M."/>
            <person name="Kyrpides N."/>
            <person name="Mavromatis K."/>
            <person name="Ivanova N."/>
            <person name="Brettin T."/>
            <person name="Detter J.C."/>
            <person name="Han C."/>
            <person name="Larimer F."/>
            <person name="Land M."/>
            <person name="Hauser L."/>
            <person name="Markowitz V."/>
            <person name="Cheng J.-F."/>
            <person name="Hugenholtz P."/>
            <person name="Woyke T."/>
            <person name="Wu D."/>
            <person name="Pukall R."/>
            <person name="Steenblock K."/>
            <person name="Brambilla E."/>
            <person name="Klenk H.-P."/>
            <person name="Eisen J.A."/>
        </authorList>
    </citation>
    <scope>NUCLEOTIDE SEQUENCE [LARGE SCALE GENOMIC DNA]</scope>
    <source>
        <strain evidence="5">DSM 19664 / LMG 22246 / CIP 109416 / KR-200</strain>
    </source>
</reference>
<evidence type="ECO:0000256" key="1">
    <source>
        <dbReference type="SAM" id="Phobius"/>
    </source>
</evidence>
<dbReference type="HOGENOM" id="CLU_003827_2_1_0"/>
<feature type="transmembrane region" description="Helical" evidence="1">
    <location>
        <begin position="90"/>
        <end position="116"/>
    </location>
</feature>
<dbReference type="GO" id="GO:0030151">
    <property type="term" value="F:molybdenum ion binding"/>
    <property type="evidence" value="ECO:0007669"/>
    <property type="project" value="InterPro"/>
</dbReference>
<keyword evidence="5" id="KW-1185">Reference proteome</keyword>
<dbReference type="OrthoDB" id="9778777at2"/>
<dbReference type="Proteomes" id="UP000010467">
    <property type="component" value="Chromosome"/>
</dbReference>